<proteinExistence type="predicted"/>
<keyword evidence="13" id="KW-1185">Reference proteome</keyword>
<name>A0AAP0S971_LIQFO</name>
<evidence type="ECO:0000256" key="10">
    <source>
        <dbReference type="SAM" id="SignalP"/>
    </source>
</evidence>
<sequence>MEERWASLFHPCKTPNLHLLPLHLLFFILLLSPPTHSQSAPDGHNATTYPPGLHAGDRASLLSFKSWLDDPNQTLSTWVGSNCTNWTGITCFAPTGHVAAVNLTRTNLSGQIHPSLCNLSYVETLILSHNNFNGSIPACFGSFRHLKTLDLGYNQLRGDVPMTLEKLGNLGKLILSGNVELGGGGIPVWIGNFSSVIEKLDLGFSSFGGEIPESLLFSQSMKYIDLGKQSSLRKSSQFSSSFGVLEFGLQWVFRHFALLIGLCSVAQRSEFSEQFHCRRNTDVHFVASSFAASQSVVQSVKLRDFSEIRLLRKASRLGPEFQWLVWSSPERNRGDDGEIGACSSRFIAQSILWRNPIEDYGVEKLAGIVSLSQSSHRRNPGEDRKLDVPPSGRPLSQLVIGFDSFEHRWVFSATCTDTQQQQSFRRNSTGARRLE</sequence>
<evidence type="ECO:0000313" key="13">
    <source>
        <dbReference type="Proteomes" id="UP001415857"/>
    </source>
</evidence>
<protein>
    <recommendedName>
        <fullName evidence="11">Leucine-rich repeat-containing N-terminal plant-type domain-containing protein</fullName>
    </recommendedName>
</protein>
<keyword evidence="6" id="KW-1133">Transmembrane helix</keyword>
<dbReference type="InterPro" id="IPR013210">
    <property type="entry name" value="LRR_N_plant-typ"/>
</dbReference>
<keyword evidence="2" id="KW-0433">Leucine-rich repeat</keyword>
<keyword evidence="3" id="KW-0812">Transmembrane</keyword>
<comment type="caution">
    <text evidence="12">The sequence shown here is derived from an EMBL/GenBank/DDBJ whole genome shotgun (WGS) entry which is preliminary data.</text>
</comment>
<dbReference type="GO" id="GO:0016020">
    <property type="term" value="C:membrane"/>
    <property type="evidence" value="ECO:0007669"/>
    <property type="project" value="UniProtKB-SubCell"/>
</dbReference>
<dbReference type="AlphaFoldDB" id="A0AAP0S971"/>
<evidence type="ECO:0000256" key="3">
    <source>
        <dbReference type="ARBA" id="ARBA00022692"/>
    </source>
</evidence>
<evidence type="ECO:0000256" key="4">
    <source>
        <dbReference type="ARBA" id="ARBA00022729"/>
    </source>
</evidence>
<dbReference type="Pfam" id="PF13855">
    <property type="entry name" value="LRR_8"/>
    <property type="match status" value="1"/>
</dbReference>
<comment type="subcellular location">
    <subcellularLocation>
        <location evidence="1">Membrane</location>
        <topology evidence="1">Single-pass type I membrane protein</topology>
    </subcellularLocation>
</comment>
<keyword evidence="8" id="KW-0325">Glycoprotein</keyword>
<evidence type="ECO:0000313" key="12">
    <source>
        <dbReference type="EMBL" id="KAK9293070.1"/>
    </source>
</evidence>
<dbReference type="InterPro" id="IPR032675">
    <property type="entry name" value="LRR_dom_sf"/>
</dbReference>
<dbReference type="InterPro" id="IPR001611">
    <property type="entry name" value="Leu-rich_rpt"/>
</dbReference>
<evidence type="ECO:0000256" key="9">
    <source>
        <dbReference type="SAM" id="MobiDB-lite"/>
    </source>
</evidence>
<dbReference type="SUPFAM" id="SSF52058">
    <property type="entry name" value="L domain-like"/>
    <property type="match status" value="1"/>
</dbReference>
<feature type="domain" description="Leucine-rich repeat-containing N-terminal plant-type" evidence="11">
    <location>
        <begin position="55"/>
        <end position="91"/>
    </location>
</feature>
<feature type="signal peptide" evidence="10">
    <location>
        <begin position="1"/>
        <end position="37"/>
    </location>
</feature>
<evidence type="ECO:0000256" key="7">
    <source>
        <dbReference type="ARBA" id="ARBA00023136"/>
    </source>
</evidence>
<feature type="region of interest" description="Disordered" evidence="9">
    <location>
        <begin position="373"/>
        <end position="392"/>
    </location>
</feature>
<dbReference type="EMBL" id="JBBPBK010000001">
    <property type="protein sequence ID" value="KAK9293070.1"/>
    <property type="molecule type" value="Genomic_DNA"/>
</dbReference>
<keyword evidence="7" id="KW-0472">Membrane</keyword>
<dbReference type="PANTHER" id="PTHR48063">
    <property type="entry name" value="LRR RECEPTOR-LIKE KINASE"/>
    <property type="match status" value="1"/>
</dbReference>
<evidence type="ECO:0000256" key="2">
    <source>
        <dbReference type="ARBA" id="ARBA00022614"/>
    </source>
</evidence>
<evidence type="ECO:0000256" key="8">
    <source>
        <dbReference type="ARBA" id="ARBA00023180"/>
    </source>
</evidence>
<dbReference type="PANTHER" id="PTHR48063:SF90">
    <property type="entry name" value="OS11G0565920 PROTEIN"/>
    <property type="match status" value="1"/>
</dbReference>
<evidence type="ECO:0000256" key="5">
    <source>
        <dbReference type="ARBA" id="ARBA00022737"/>
    </source>
</evidence>
<dbReference type="FunFam" id="3.80.10.10:FF:000400">
    <property type="entry name" value="Nuclear pore complex protein NUP107"/>
    <property type="match status" value="1"/>
</dbReference>
<dbReference type="Pfam" id="PF08263">
    <property type="entry name" value="LRRNT_2"/>
    <property type="match status" value="1"/>
</dbReference>
<accession>A0AAP0S971</accession>
<evidence type="ECO:0000256" key="6">
    <source>
        <dbReference type="ARBA" id="ARBA00022989"/>
    </source>
</evidence>
<reference evidence="12 13" key="1">
    <citation type="journal article" date="2024" name="Plant J.">
        <title>Genome sequences and population genomics reveal climatic adaptation and genomic divergence between two closely related sweetgum species.</title>
        <authorList>
            <person name="Xu W.Q."/>
            <person name="Ren C.Q."/>
            <person name="Zhang X.Y."/>
            <person name="Comes H.P."/>
            <person name="Liu X.H."/>
            <person name="Li Y.G."/>
            <person name="Kettle C.J."/>
            <person name="Jalonen R."/>
            <person name="Gaisberger H."/>
            <person name="Ma Y.Z."/>
            <person name="Qiu Y.X."/>
        </authorList>
    </citation>
    <scope>NUCLEOTIDE SEQUENCE [LARGE SCALE GENOMIC DNA]</scope>
    <source>
        <strain evidence="12">Hangzhou</strain>
    </source>
</reference>
<organism evidence="12 13">
    <name type="scientific">Liquidambar formosana</name>
    <name type="common">Formosan gum</name>
    <dbReference type="NCBI Taxonomy" id="63359"/>
    <lineage>
        <taxon>Eukaryota</taxon>
        <taxon>Viridiplantae</taxon>
        <taxon>Streptophyta</taxon>
        <taxon>Embryophyta</taxon>
        <taxon>Tracheophyta</taxon>
        <taxon>Spermatophyta</taxon>
        <taxon>Magnoliopsida</taxon>
        <taxon>eudicotyledons</taxon>
        <taxon>Gunneridae</taxon>
        <taxon>Pentapetalae</taxon>
        <taxon>Saxifragales</taxon>
        <taxon>Altingiaceae</taxon>
        <taxon>Liquidambar</taxon>
    </lineage>
</organism>
<keyword evidence="5" id="KW-0677">Repeat</keyword>
<evidence type="ECO:0000256" key="1">
    <source>
        <dbReference type="ARBA" id="ARBA00004479"/>
    </source>
</evidence>
<dbReference type="Proteomes" id="UP001415857">
    <property type="component" value="Unassembled WGS sequence"/>
</dbReference>
<feature type="chain" id="PRO_5042958749" description="Leucine-rich repeat-containing N-terminal plant-type domain-containing protein" evidence="10">
    <location>
        <begin position="38"/>
        <end position="435"/>
    </location>
</feature>
<dbReference type="InterPro" id="IPR046956">
    <property type="entry name" value="RLP23-like"/>
</dbReference>
<keyword evidence="4 10" id="KW-0732">Signal</keyword>
<dbReference type="Gene3D" id="3.80.10.10">
    <property type="entry name" value="Ribonuclease Inhibitor"/>
    <property type="match status" value="1"/>
</dbReference>
<gene>
    <name evidence="12" type="ORF">L1049_021054</name>
</gene>
<evidence type="ECO:0000259" key="11">
    <source>
        <dbReference type="Pfam" id="PF08263"/>
    </source>
</evidence>